<evidence type="ECO:0000313" key="4">
    <source>
        <dbReference type="EMBL" id="GJN35006.1"/>
    </source>
</evidence>
<gene>
    <name evidence="4" type="primary">gb23727</name>
    <name evidence="4" type="ORF">PR202_gb23727</name>
</gene>
<reference evidence="4" key="1">
    <citation type="journal article" date="2018" name="DNA Res.">
        <title>Multiple hybrid de novo genome assembly of finger millet, an orphan allotetraploid crop.</title>
        <authorList>
            <person name="Hatakeyama M."/>
            <person name="Aluri S."/>
            <person name="Balachadran M.T."/>
            <person name="Sivarajan S.R."/>
            <person name="Patrignani A."/>
            <person name="Gruter S."/>
            <person name="Poveda L."/>
            <person name="Shimizu-Inatsugi R."/>
            <person name="Baeten J."/>
            <person name="Francoijs K.J."/>
            <person name="Nataraja K.N."/>
            <person name="Reddy Y.A.N."/>
            <person name="Phadnis S."/>
            <person name="Ravikumar R.L."/>
            <person name="Schlapbach R."/>
            <person name="Sreeman S.M."/>
            <person name="Shimizu K.K."/>
        </authorList>
    </citation>
    <scope>NUCLEOTIDE SEQUENCE</scope>
</reference>
<dbReference type="InterPro" id="IPR040361">
    <property type="entry name" value="TPD1"/>
</dbReference>
<name>A0AAV5FIZ6_ELECO</name>
<keyword evidence="5" id="KW-1185">Reference proteome</keyword>
<feature type="compositionally biased region" description="Pro residues" evidence="2">
    <location>
        <begin position="37"/>
        <end position="51"/>
    </location>
</feature>
<sequence length="196" mass="20295">MAASSSTGALVAAALLLVLIGSSSATLAASDDDDAGFPPPLASPAGPPRPAPRAALPPVSIPRKILRPPGTNSSVFEARRPARIDEGCAGAEDIAIYQARTMVLPSGVPAYQVDVINQCIGDGCAIAGIHVRCGWFSSVVLVDPSKFRRVRHNDCLINGGKPMRAGEVVSFLYANSFPYRLSVTVATCVDPDTAAP</sequence>
<evidence type="ECO:0000256" key="2">
    <source>
        <dbReference type="SAM" id="MobiDB-lite"/>
    </source>
</evidence>
<dbReference type="Proteomes" id="UP001054889">
    <property type="component" value="Unassembled WGS sequence"/>
</dbReference>
<proteinExistence type="predicted"/>
<dbReference type="GO" id="GO:0001709">
    <property type="term" value="P:cell fate determination"/>
    <property type="evidence" value="ECO:0007669"/>
    <property type="project" value="TreeGrafter"/>
</dbReference>
<feature type="region of interest" description="Disordered" evidence="2">
    <location>
        <begin position="29"/>
        <end position="68"/>
    </location>
</feature>
<accession>A0AAV5FIZ6</accession>
<feature type="signal peptide" evidence="3">
    <location>
        <begin position="1"/>
        <end position="25"/>
    </location>
</feature>
<evidence type="ECO:0000313" key="5">
    <source>
        <dbReference type="Proteomes" id="UP001054889"/>
    </source>
</evidence>
<keyword evidence="1 3" id="KW-0732">Signal</keyword>
<dbReference type="Pfam" id="PF24068">
    <property type="entry name" value="TPD1_C"/>
    <property type="match status" value="1"/>
</dbReference>
<feature type="chain" id="PRO_5043540112" evidence="3">
    <location>
        <begin position="26"/>
        <end position="196"/>
    </location>
</feature>
<evidence type="ECO:0000256" key="3">
    <source>
        <dbReference type="SAM" id="SignalP"/>
    </source>
</evidence>
<organism evidence="4 5">
    <name type="scientific">Eleusine coracana subsp. coracana</name>
    <dbReference type="NCBI Taxonomy" id="191504"/>
    <lineage>
        <taxon>Eukaryota</taxon>
        <taxon>Viridiplantae</taxon>
        <taxon>Streptophyta</taxon>
        <taxon>Embryophyta</taxon>
        <taxon>Tracheophyta</taxon>
        <taxon>Spermatophyta</taxon>
        <taxon>Magnoliopsida</taxon>
        <taxon>Liliopsida</taxon>
        <taxon>Poales</taxon>
        <taxon>Poaceae</taxon>
        <taxon>PACMAD clade</taxon>
        <taxon>Chloridoideae</taxon>
        <taxon>Cynodonteae</taxon>
        <taxon>Eleusininae</taxon>
        <taxon>Eleusine</taxon>
    </lineage>
</organism>
<reference evidence="4" key="2">
    <citation type="submission" date="2021-12" db="EMBL/GenBank/DDBJ databases">
        <title>Resequencing data analysis of finger millet.</title>
        <authorList>
            <person name="Hatakeyama M."/>
            <person name="Aluri S."/>
            <person name="Balachadran M.T."/>
            <person name="Sivarajan S.R."/>
            <person name="Poveda L."/>
            <person name="Shimizu-Inatsugi R."/>
            <person name="Schlapbach R."/>
            <person name="Sreeman S.M."/>
            <person name="Shimizu K.K."/>
        </authorList>
    </citation>
    <scope>NUCLEOTIDE SEQUENCE</scope>
</reference>
<dbReference type="PANTHER" id="PTHR33184">
    <property type="entry name" value="PROTEIN TAPETUM DETERMINANT 1-LIKE-RELATED"/>
    <property type="match status" value="1"/>
</dbReference>
<protein>
    <submittedName>
        <fullName evidence="4">Uncharacterized protein</fullName>
    </submittedName>
</protein>
<dbReference type="AlphaFoldDB" id="A0AAV5FIZ6"/>
<dbReference type="PANTHER" id="PTHR33184:SF61">
    <property type="entry name" value="TPD1 PROTEIN HOMOLOG 1"/>
    <property type="match status" value="1"/>
</dbReference>
<comment type="caution">
    <text evidence="4">The sequence shown here is derived from an EMBL/GenBank/DDBJ whole genome shotgun (WGS) entry which is preliminary data.</text>
</comment>
<evidence type="ECO:0000256" key="1">
    <source>
        <dbReference type="ARBA" id="ARBA00022729"/>
    </source>
</evidence>
<dbReference type="EMBL" id="BQKI01000086">
    <property type="protein sequence ID" value="GJN35006.1"/>
    <property type="molecule type" value="Genomic_DNA"/>
</dbReference>